<dbReference type="AlphaFoldDB" id="A0AA39MGY2"/>
<evidence type="ECO:0000259" key="2">
    <source>
        <dbReference type="Pfam" id="PF07859"/>
    </source>
</evidence>
<dbReference type="Gene3D" id="3.40.50.1820">
    <property type="entry name" value="alpha/beta hydrolase"/>
    <property type="match status" value="1"/>
</dbReference>
<dbReference type="SUPFAM" id="SSF53474">
    <property type="entry name" value="alpha/beta-Hydrolases"/>
    <property type="match status" value="1"/>
</dbReference>
<name>A0AA39MGY2_9AGAR</name>
<keyword evidence="4" id="KW-1185">Reference proteome</keyword>
<organism evidence="3 4">
    <name type="scientific">Armillaria borealis</name>
    <dbReference type="NCBI Taxonomy" id="47425"/>
    <lineage>
        <taxon>Eukaryota</taxon>
        <taxon>Fungi</taxon>
        <taxon>Dikarya</taxon>
        <taxon>Basidiomycota</taxon>
        <taxon>Agaricomycotina</taxon>
        <taxon>Agaricomycetes</taxon>
        <taxon>Agaricomycetidae</taxon>
        <taxon>Agaricales</taxon>
        <taxon>Marasmiineae</taxon>
        <taxon>Physalacriaceae</taxon>
        <taxon>Armillaria</taxon>
    </lineage>
</organism>
<gene>
    <name evidence="3" type="ORF">EV421DRAFT_1842528</name>
</gene>
<sequence>MPTVLQYAEAFALTTVLPFYILGRLAMSFFTTERHKTWRAVCTHALFRFVAGHTAYMKLLSETTSDMYTKWTKKIGLSPTIEELPDGAKLLWIGKKRADKVLLYVHGGVYQFGCGPSSMQFFRYLQLELEKRDIHIGIVILAYRLVPDAVYPSQLIDANQALDHLLSAGVDPQNIVFAGDSAGGNLILQIFSHILHPLPNIPESPRPQIPILGALLISPWVCLAGDESFKINDPYDLASARAWHSWGTTVLPHADTQFMDPVGFGAQKGWFNGIHKLVGKVLVTSGAKECMYTAHQRLVEDYLKTTHPDVEFVVTDGARGVHDDMLLDFVIPGEKMENLSPTTAVIVDWCAGLFGQ</sequence>
<dbReference type="InterPro" id="IPR013094">
    <property type="entry name" value="AB_hydrolase_3"/>
</dbReference>
<dbReference type="PANTHER" id="PTHR48081">
    <property type="entry name" value="AB HYDROLASE SUPERFAMILY PROTEIN C4A8.06C"/>
    <property type="match status" value="1"/>
</dbReference>
<dbReference type="PANTHER" id="PTHR48081:SF31">
    <property type="entry name" value="STERYL ACETYL HYDROLASE MUG81-RELATED"/>
    <property type="match status" value="1"/>
</dbReference>
<protein>
    <submittedName>
        <fullName evidence="3">Alpha/Beta hydrolase protein</fullName>
    </submittedName>
</protein>
<evidence type="ECO:0000313" key="3">
    <source>
        <dbReference type="EMBL" id="KAK0433892.1"/>
    </source>
</evidence>
<dbReference type="InterPro" id="IPR029058">
    <property type="entry name" value="AB_hydrolase_fold"/>
</dbReference>
<dbReference type="Proteomes" id="UP001175226">
    <property type="component" value="Unassembled WGS sequence"/>
</dbReference>
<dbReference type="GO" id="GO:0016787">
    <property type="term" value="F:hydrolase activity"/>
    <property type="evidence" value="ECO:0007669"/>
    <property type="project" value="UniProtKB-KW"/>
</dbReference>
<proteinExistence type="predicted"/>
<dbReference type="Pfam" id="PF07859">
    <property type="entry name" value="Abhydrolase_3"/>
    <property type="match status" value="1"/>
</dbReference>
<comment type="caution">
    <text evidence="3">The sequence shown here is derived from an EMBL/GenBank/DDBJ whole genome shotgun (WGS) entry which is preliminary data.</text>
</comment>
<dbReference type="EMBL" id="JAUEPT010000076">
    <property type="protein sequence ID" value="KAK0433892.1"/>
    <property type="molecule type" value="Genomic_DNA"/>
</dbReference>
<evidence type="ECO:0000313" key="4">
    <source>
        <dbReference type="Proteomes" id="UP001175226"/>
    </source>
</evidence>
<keyword evidence="1 3" id="KW-0378">Hydrolase</keyword>
<reference evidence="3" key="1">
    <citation type="submission" date="2023-06" db="EMBL/GenBank/DDBJ databases">
        <authorList>
            <consortium name="Lawrence Berkeley National Laboratory"/>
            <person name="Ahrendt S."/>
            <person name="Sahu N."/>
            <person name="Indic B."/>
            <person name="Wong-Bajracharya J."/>
            <person name="Merenyi Z."/>
            <person name="Ke H.-M."/>
            <person name="Monk M."/>
            <person name="Kocsube S."/>
            <person name="Drula E."/>
            <person name="Lipzen A."/>
            <person name="Balint B."/>
            <person name="Henrissat B."/>
            <person name="Andreopoulos B."/>
            <person name="Martin F.M."/>
            <person name="Harder C.B."/>
            <person name="Rigling D."/>
            <person name="Ford K.L."/>
            <person name="Foster G.D."/>
            <person name="Pangilinan J."/>
            <person name="Papanicolaou A."/>
            <person name="Barry K."/>
            <person name="LaButti K."/>
            <person name="Viragh M."/>
            <person name="Koriabine M."/>
            <person name="Yan M."/>
            <person name="Riley R."/>
            <person name="Champramary S."/>
            <person name="Plett K.L."/>
            <person name="Tsai I.J."/>
            <person name="Slot J."/>
            <person name="Sipos G."/>
            <person name="Plett J."/>
            <person name="Nagy L.G."/>
            <person name="Grigoriev I.V."/>
        </authorList>
    </citation>
    <scope>NUCLEOTIDE SEQUENCE</scope>
    <source>
        <strain evidence="3">FPL87.14</strain>
    </source>
</reference>
<evidence type="ECO:0000256" key="1">
    <source>
        <dbReference type="ARBA" id="ARBA00022801"/>
    </source>
</evidence>
<dbReference type="InterPro" id="IPR050300">
    <property type="entry name" value="GDXG_lipolytic_enzyme"/>
</dbReference>
<accession>A0AA39MGY2</accession>
<feature type="domain" description="Alpha/beta hydrolase fold-3" evidence="2">
    <location>
        <begin position="102"/>
        <end position="317"/>
    </location>
</feature>